<accession>A0AAJ0D4Q5</accession>
<dbReference type="GO" id="GO:0016491">
    <property type="term" value="F:oxidoreductase activity"/>
    <property type="evidence" value="ECO:0007669"/>
    <property type="project" value="UniProtKB-KW"/>
</dbReference>
<evidence type="ECO:0000256" key="3">
    <source>
        <dbReference type="ARBA" id="ARBA00023002"/>
    </source>
</evidence>
<evidence type="ECO:0000313" key="4">
    <source>
        <dbReference type="EMBL" id="KAK3045858.1"/>
    </source>
</evidence>
<dbReference type="PROSITE" id="PS00061">
    <property type="entry name" value="ADH_SHORT"/>
    <property type="match status" value="1"/>
</dbReference>
<evidence type="ECO:0000256" key="1">
    <source>
        <dbReference type="ARBA" id="ARBA00006484"/>
    </source>
</evidence>
<keyword evidence="5" id="KW-1185">Reference proteome</keyword>
<keyword evidence="3" id="KW-0560">Oxidoreductase</keyword>
<evidence type="ECO:0000313" key="5">
    <source>
        <dbReference type="Proteomes" id="UP001271007"/>
    </source>
</evidence>
<dbReference type="InterPro" id="IPR036291">
    <property type="entry name" value="NAD(P)-bd_dom_sf"/>
</dbReference>
<dbReference type="PANTHER" id="PTHR43639:SF1">
    <property type="entry name" value="SHORT-CHAIN DEHYDROGENASE_REDUCTASE FAMILY PROTEIN"/>
    <property type="match status" value="1"/>
</dbReference>
<proteinExistence type="inferred from homology"/>
<dbReference type="InterPro" id="IPR002347">
    <property type="entry name" value="SDR_fam"/>
</dbReference>
<dbReference type="PRINTS" id="PR00081">
    <property type="entry name" value="GDHRDH"/>
</dbReference>
<comment type="caution">
    <text evidence="4">The sequence shown here is derived from an EMBL/GenBank/DDBJ whole genome shotgun (WGS) entry which is preliminary data.</text>
</comment>
<dbReference type="Proteomes" id="UP001271007">
    <property type="component" value="Unassembled WGS sequence"/>
</dbReference>
<dbReference type="InterPro" id="IPR020904">
    <property type="entry name" value="Sc_DH/Rdtase_CS"/>
</dbReference>
<gene>
    <name evidence="4" type="ORF">LTR09_012612</name>
</gene>
<sequence>MAPRQLLEGKVALITGAASGFGEGIAKLFAEEGAKIVVADINEAGGKKTAAQIVAAGGQAVFAKTDVTKEDDWRRALETAKSEFGTLDVLVNNAGWTYPKKDTLTVTEADYDRVFDINVKSIFHSVNVVLPHLVAQGSGSVVNIASCITCKPTNGLMWYSATKAAVEVITRSLAREYSCKGVRFNAVAPSISETPLMRDFLGEEPTTEALSTAATEVPVGRLCTPLDIAKGALYFASSYFNDFQTGIILRADGGHYA</sequence>
<evidence type="ECO:0000256" key="2">
    <source>
        <dbReference type="ARBA" id="ARBA00022857"/>
    </source>
</evidence>
<protein>
    <submittedName>
        <fullName evidence="4">Uncharacterized protein</fullName>
    </submittedName>
</protein>
<organism evidence="4 5">
    <name type="scientific">Extremus antarcticus</name>
    <dbReference type="NCBI Taxonomy" id="702011"/>
    <lineage>
        <taxon>Eukaryota</taxon>
        <taxon>Fungi</taxon>
        <taxon>Dikarya</taxon>
        <taxon>Ascomycota</taxon>
        <taxon>Pezizomycotina</taxon>
        <taxon>Dothideomycetes</taxon>
        <taxon>Dothideomycetidae</taxon>
        <taxon>Mycosphaerellales</taxon>
        <taxon>Extremaceae</taxon>
        <taxon>Extremus</taxon>
    </lineage>
</organism>
<reference evidence="4" key="1">
    <citation type="submission" date="2023-04" db="EMBL/GenBank/DDBJ databases">
        <title>Black Yeasts Isolated from many extreme environments.</title>
        <authorList>
            <person name="Coleine C."/>
            <person name="Stajich J.E."/>
            <person name="Selbmann L."/>
        </authorList>
    </citation>
    <scope>NUCLEOTIDE SEQUENCE</scope>
    <source>
        <strain evidence="4">CCFEE 5312</strain>
    </source>
</reference>
<dbReference type="AlphaFoldDB" id="A0AAJ0D4Q5"/>
<dbReference type="SUPFAM" id="SSF51735">
    <property type="entry name" value="NAD(P)-binding Rossmann-fold domains"/>
    <property type="match status" value="1"/>
</dbReference>
<dbReference type="FunFam" id="3.40.50.720:FF:000084">
    <property type="entry name" value="Short-chain dehydrogenase reductase"/>
    <property type="match status" value="1"/>
</dbReference>
<dbReference type="Gene3D" id="3.40.50.720">
    <property type="entry name" value="NAD(P)-binding Rossmann-like Domain"/>
    <property type="match status" value="1"/>
</dbReference>
<dbReference type="PANTHER" id="PTHR43639">
    <property type="entry name" value="OXIDOREDUCTASE, SHORT-CHAIN DEHYDROGENASE/REDUCTASE FAMILY (AFU_ORTHOLOGUE AFUA_5G02870)"/>
    <property type="match status" value="1"/>
</dbReference>
<dbReference type="EMBL" id="JAWDJX010000141">
    <property type="protein sequence ID" value="KAK3045858.1"/>
    <property type="molecule type" value="Genomic_DNA"/>
</dbReference>
<dbReference type="NCBIfam" id="NF005559">
    <property type="entry name" value="PRK07231.1"/>
    <property type="match status" value="1"/>
</dbReference>
<comment type="similarity">
    <text evidence="1">Belongs to the short-chain dehydrogenases/reductases (SDR) family.</text>
</comment>
<keyword evidence="2" id="KW-0521">NADP</keyword>
<dbReference type="PRINTS" id="PR00080">
    <property type="entry name" value="SDRFAMILY"/>
</dbReference>
<name>A0AAJ0D4Q5_9PEZI</name>
<dbReference type="Pfam" id="PF13561">
    <property type="entry name" value="adh_short_C2"/>
    <property type="match status" value="1"/>
</dbReference>